<dbReference type="Proteomes" id="UP000271227">
    <property type="component" value="Unassembled WGS sequence"/>
</dbReference>
<evidence type="ECO:0000313" key="2">
    <source>
        <dbReference type="Proteomes" id="UP000271227"/>
    </source>
</evidence>
<reference evidence="1 2" key="1">
    <citation type="submission" date="2018-10" db="EMBL/GenBank/DDBJ databases">
        <title>Genomic Encyclopedia of Archaeal and Bacterial Type Strains, Phase II (KMG-II): from individual species to whole genera.</title>
        <authorList>
            <person name="Goeker M."/>
        </authorList>
    </citation>
    <scope>NUCLEOTIDE SEQUENCE [LARGE SCALE GENOMIC DNA]</scope>
    <source>
        <strain evidence="1 2">DSM 25217</strain>
    </source>
</reference>
<comment type="caution">
    <text evidence="1">The sequence shown here is derived from an EMBL/GenBank/DDBJ whole genome shotgun (WGS) entry which is preliminary data.</text>
</comment>
<gene>
    <name evidence="1" type="ORF">BXY39_1753</name>
</gene>
<dbReference type="AlphaFoldDB" id="A0A3M0CKW4"/>
<evidence type="ECO:0000313" key="1">
    <source>
        <dbReference type="EMBL" id="RMB07666.1"/>
    </source>
</evidence>
<keyword evidence="2" id="KW-1185">Reference proteome</keyword>
<name>A0A3M0CKW4_9PROT</name>
<dbReference type="EMBL" id="REFR01000011">
    <property type="protein sequence ID" value="RMB07666.1"/>
    <property type="molecule type" value="Genomic_DNA"/>
</dbReference>
<organism evidence="1 2">
    <name type="scientific">Eilatimonas milleporae</name>
    <dbReference type="NCBI Taxonomy" id="911205"/>
    <lineage>
        <taxon>Bacteria</taxon>
        <taxon>Pseudomonadati</taxon>
        <taxon>Pseudomonadota</taxon>
        <taxon>Alphaproteobacteria</taxon>
        <taxon>Kordiimonadales</taxon>
        <taxon>Kordiimonadaceae</taxon>
        <taxon>Eilatimonas</taxon>
    </lineage>
</organism>
<sequence>MNALTKCFPKGVSDLTSPEEVAAVLRRIYPDNPGADVARRQERALARNKMEDYFFWEKVKLLLGTGDGLPAPQESAVADDWACAVGLGTGASH</sequence>
<protein>
    <submittedName>
        <fullName evidence="1">Uncharacterized protein</fullName>
    </submittedName>
</protein>
<accession>A0A3M0CKW4</accession>
<dbReference type="InParanoid" id="A0A3M0CKW4"/>
<dbReference type="RefSeq" id="WP_121938466.1">
    <property type="nucleotide sequence ID" value="NZ_REFR01000011.1"/>
</dbReference>
<proteinExistence type="predicted"/>